<organism evidence="1 2">
    <name type="scientific">Panagrolaimus sp. ES5</name>
    <dbReference type="NCBI Taxonomy" id="591445"/>
    <lineage>
        <taxon>Eukaryota</taxon>
        <taxon>Metazoa</taxon>
        <taxon>Ecdysozoa</taxon>
        <taxon>Nematoda</taxon>
        <taxon>Chromadorea</taxon>
        <taxon>Rhabditida</taxon>
        <taxon>Tylenchina</taxon>
        <taxon>Panagrolaimomorpha</taxon>
        <taxon>Panagrolaimoidea</taxon>
        <taxon>Panagrolaimidae</taxon>
        <taxon>Panagrolaimus</taxon>
    </lineage>
</organism>
<dbReference type="WBParaSite" id="ES5_v2.g24385.t1">
    <property type="protein sequence ID" value="ES5_v2.g24385.t1"/>
    <property type="gene ID" value="ES5_v2.g24385"/>
</dbReference>
<evidence type="ECO:0000313" key="1">
    <source>
        <dbReference type="Proteomes" id="UP000887579"/>
    </source>
</evidence>
<sequence length="178" mass="20721">MVKQAPSLKNIDEVDDYLEQQEGKINQERDSQLCHHNAHQKCTNCLPLDPYDEEYLKKKDIKHMSFHAYVRKLTDLHGRGTRNVQPLENIDLKINLNCGGTHRPYPQGICTKCRPPVLTLNRQRFRHVDNLTIENEHIVNRFLDFWRGSSFQRVGYLIGRYEPFGEVPLGIKANVVAI</sequence>
<dbReference type="Proteomes" id="UP000887579">
    <property type="component" value="Unplaced"/>
</dbReference>
<reference evidence="2" key="1">
    <citation type="submission" date="2025-08" db="UniProtKB">
        <authorList>
            <consortium name="WormBaseParasite"/>
        </authorList>
    </citation>
    <scope>IDENTIFICATION</scope>
</reference>
<proteinExistence type="predicted"/>
<protein>
    <submittedName>
        <fullName evidence="2">Uncharacterized protein</fullName>
    </submittedName>
</protein>
<accession>A0AC34G429</accession>
<evidence type="ECO:0000313" key="2">
    <source>
        <dbReference type="WBParaSite" id="ES5_v2.g24385.t1"/>
    </source>
</evidence>
<name>A0AC34G429_9BILA</name>